<dbReference type="PROSITE" id="PS50088">
    <property type="entry name" value="ANK_REPEAT"/>
    <property type="match status" value="4"/>
</dbReference>
<dbReference type="SUPFAM" id="SSF48403">
    <property type="entry name" value="Ankyrin repeat"/>
    <property type="match status" value="1"/>
</dbReference>
<feature type="domain" description="RING-type" evidence="7">
    <location>
        <begin position="921"/>
        <end position="977"/>
    </location>
</feature>
<dbReference type="GO" id="GO:0008270">
    <property type="term" value="F:zinc ion binding"/>
    <property type="evidence" value="ECO:0007669"/>
    <property type="project" value="UniProtKB-KW"/>
</dbReference>
<dbReference type="PROSITE" id="PS50178">
    <property type="entry name" value="ZF_FYVE"/>
    <property type="match status" value="1"/>
</dbReference>
<dbReference type="Pfam" id="PF01363">
    <property type="entry name" value="FYVE"/>
    <property type="match status" value="1"/>
</dbReference>
<comment type="caution">
    <text evidence="9">The sequence shown here is derived from an EMBL/GenBank/DDBJ whole genome shotgun (WGS) entry which is preliminary data.</text>
</comment>
<dbReference type="InterPro" id="IPR011011">
    <property type="entry name" value="Znf_FYVE_PHD"/>
</dbReference>
<feature type="compositionally biased region" description="Low complexity" evidence="6">
    <location>
        <begin position="394"/>
        <end position="412"/>
    </location>
</feature>
<dbReference type="PANTHER" id="PTHR24184:SF11">
    <property type="entry name" value="ANKYRIN REPEAT AND SOCS BOX CONTAINING 3"/>
    <property type="match status" value="1"/>
</dbReference>
<dbReference type="Pfam" id="PF12796">
    <property type="entry name" value="Ank_2"/>
    <property type="match status" value="1"/>
</dbReference>
<dbReference type="PROSITE" id="PS50297">
    <property type="entry name" value="ANK_REP_REGION"/>
    <property type="match status" value="3"/>
</dbReference>
<dbReference type="InterPro" id="IPR013083">
    <property type="entry name" value="Znf_RING/FYVE/PHD"/>
</dbReference>
<dbReference type="Pfam" id="PF13637">
    <property type="entry name" value="Ank_4"/>
    <property type="match status" value="1"/>
</dbReference>
<evidence type="ECO:0000256" key="1">
    <source>
        <dbReference type="ARBA" id="ARBA00022723"/>
    </source>
</evidence>
<feature type="domain" description="FYVE-type" evidence="8">
    <location>
        <begin position="750"/>
        <end position="826"/>
    </location>
</feature>
<dbReference type="SMART" id="SM00064">
    <property type="entry name" value="FYVE"/>
    <property type="match status" value="1"/>
</dbReference>
<feature type="region of interest" description="Disordered" evidence="6">
    <location>
        <begin position="648"/>
        <end position="746"/>
    </location>
</feature>
<organism evidence="9 10">
    <name type="scientific">Ceratobasidium theobromae</name>
    <dbReference type="NCBI Taxonomy" id="1582974"/>
    <lineage>
        <taxon>Eukaryota</taxon>
        <taxon>Fungi</taxon>
        <taxon>Dikarya</taxon>
        <taxon>Basidiomycota</taxon>
        <taxon>Agaricomycotina</taxon>
        <taxon>Agaricomycetes</taxon>
        <taxon>Cantharellales</taxon>
        <taxon>Ceratobasidiaceae</taxon>
        <taxon>Ceratobasidium</taxon>
    </lineage>
</organism>
<dbReference type="PANTHER" id="PTHR24184">
    <property type="entry name" value="SI:CH211-189E2.2"/>
    <property type="match status" value="1"/>
</dbReference>
<gene>
    <name evidence="9" type="ORF">CTheo_318</name>
</gene>
<evidence type="ECO:0000313" key="9">
    <source>
        <dbReference type="EMBL" id="KAB5596333.1"/>
    </source>
</evidence>
<feature type="repeat" description="ANK" evidence="4">
    <location>
        <begin position="256"/>
        <end position="289"/>
    </location>
</feature>
<dbReference type="InterPro" id="IPR000306">
    <property type="entry name" value="Znf_FYVE"/>
</dbReference>
<dbReference type="PROSITE" id="PS50089">
    <property type="entry name" value="ZF_RING_2"/>
    <property type="match status" value="1"/>
</dbReference>
<dbReference type="InterPro" id="IPR036770">
    <property type="entry name" value="Ankyrin_rpt-contain_sf"/>
</dbReference>
<dbReference type="Gene3D" id="1.25.40.20">
    <property type="entry name" value="Ankyrin repeat-containing domain"/>
    <property type="match status" value="2"/>
</dbReference>
<evidence type="ECO:0000259" key="7">
    <source>
        <dbReference type="PROSITE" id="PS50089"/>
    </source>
</evidence>
<dbReference type="SMART" id="SM00248">
    <property type="entry name" value="ANK"/>
    <property type="match status" value="4"/>
</dbReference>
<sequence length="981" mass="105991">MSNVPGDPLSTIDELPSISPSPVAGSQTLSVPEISVQTDDDEDEDEEFVYPGEPEPEHKPKADPLQSVDDPLSAHAEAPCLSLAIPTVADSQPQSPQPTSTQLDTIYNAATAGSLLELQSLFADTRVAAFALANDAAPRTGLTALHAAASRGKLAVVRWLVEDCGAMSDLEDKEGETSLHKAALNGHLSVVTYLLGPEAKADVHAQDADGWTALHNACSKGYLDIVRFLCESAGAADQLESTDQRTIRGVDIKSKGGWTPLMNAASKGHLPVVLYLLTKQAADPMIRNNWGETAYDIAAAVFEVWICEVLQKAEADRWQGSQTVYNPLGVHTTVPLILHEQQRLDVRLKTLATSGGRPKFSASGLGKRGRRGPFELCLPVRLQVSPATSTPSETRTSGSGASTNGASLGTSANGTTPGYVAAWRSDVVLPTLEQPFVLPAPVPAQGRAREGVERSHFWLSDWTLDLTHPRVNASEGWQYAQSFDDPDDKWTADPPAALEKLLQGQSGLSGPALGGPATKWVRRRRWVRVMRRRLDIPPLPFMEPSGMYWVGADGALVTVGEEGGEEMGVLGGGDYVARARYVVGELFESPGGQMDAVEYGRRLAKLERAVNDLKAGLAGDDNQERKRQAEVLVEEYSRELDRTRAAAAAAGHTISVEDTQEADDDSSDESFHYPGSPTSTARPPSVRSGIMTTNDYLTSSRRPSGPHDLTPQLSQAPEFRVPTHEAPQKVLTPHWTPPTPHSIQTRWEPDEGVTECRGCRRKFTWLVRKHHCRRCGQIFCDRCSSRRAVLDPSDVVLEPSMAEHHASYSGSSSTHRVCEPCYDATTASVGVPRSLRTPERVVVDAQSLLIPNHMRSQESSQISDLADCPVCGQNLADLGGAAVQEDHVRTCLEGGAGPTNQSARYLVYKLPAESALIGTECVICLEEFLKGSVHMSDPTGVLNVRVGSLVARLSCLCTFHNACLASWLQRGRSCPVHARDA</sequence>
<dbReference type="InterPro" id="IPR017455">
    <property type="entry name" value="Znf_FYVE-rel"/>
</dbReference>
<dbReference type="SUPFAM" id="SSF57850">
    <property type="entry name" value="RING/U-box"/>
    <property type="match status" value="1"/>
</dbReference>
<feature type="region of interest" description="Disordered" evidence="6">
    <location>
        <begin position="1"/>
        <end position="68"/>
    </location>
</feature>
<name>A0A5N5QXM9_9AGAM</name>
<feature type="repeat" description="ANK" evidence="4">
    <location>
        <begin position="140"/>
        <end position="162"/>
    </location>
</feature>
<feature type="compositionally biased region" description="Acidic residues" evidence="6">
    <location>
        <begin position="38"/>
        <end position="48"/>
    </location>
</feature>
<dbReference type="CDD" id="cd16489">
    <property type="entry name" value="mRING-CH-C4HC2H_ZNRF"/>
    <property type="match status" value="1"/>
</dbReference>
<feature type="repeat" description="ANK" evidence="4">
    <location>
        <begin position="174"/>
        <end position="206"/>
    </location>
</feature>
<dbReference type="EMBL" id="SSOP01000002">
    <property type="protein sequence ID" value="KAB5596333.1"/>
    <property type="molecule type" value="Genomic_DNA"/>
</dbReference>
<dbReference type="InterPro" id="IPR001841">
    <property type="entry name" value="Znf_RING"/>
</dbReference>
<dbReference type="SUPFAM" id="SSF57903">
    <property type="entry name" value="FYVE/PHD zinc finger"/>
    <property type="match status" value="1"/>
</dbReference>
<keyword evidence="2 5" id="KW-0863">Zinc-finger</keyword>
<dbReference type="InterPro" id="IPR002110">
    <property type="entry name" value="Ankyrin_rpt"/>
</dbReference>
<dbReference type="Proteomes" id="UP000383932">
    <property type="component" value="Unassembled WGS sequence"/>
</dbReference>
<evidence type="ECO:0000256" key="5">
    <source>
        <dbReference type="PROSITE-ProRule" id="PRU00175"/>
    </source>
</evidence>
<keyword evidence="3" id="KW-0862">Zinc</keyword>
<feature type="compositionally biased region" description="Polar residues" evidence="6">
    <location>
        <begin position="18"/>
        <end position="30"/>
    </location>
</feature>
<evidence type="ECO:0000313" key="10">
    <source>
        <dbReference type="Proteomes" id="UP000383932"/>
    </source>
</evidence>
<evidence type="ECO:0000256" key="6">
    <source>
        <dbReference type="SAM" id="MobiDB-lite"/>
    </source>
</evidence>
<proteinExistence type="predicted"/>
<feature type="compositionally biased region" description="Acidic residues" evidence="6">
    <location>
        <begin position="658"/>
        <end position="668"/>
    </location>
</feature>
<reference evidence="9 10" key="1">
    <citation type="journal article" date="2019" name="Fungal Biol. Biotechnol.">
        <title>Draft genome sequence of fastidious pathogen Ceratobasidium theobromae, which causes vascular-streak dieback in Theobroma cacao.</title>
        <authorList>
            <person name="Ali S.S."/>
            <person name="Asman A."/>
            <person name="Shao J."/>
            <person name="Firmansyah A.P."/>
            <person name="Susilo A.W."/>
            <person name="Rosmana A."/>
            <person name="McMahon P."/>
            <person name="Junaid M."/>
            <person name="Guest D."/>
            <person name="Kheng T.Y."/>
            <person name="Meinhardt L.W."/>
            <person name="Bailey B.A."/>
        </authorList>
    </citation>
    <scope>NUCLEOTIDE SEQUENCE [LARGE SCALE GENOMIC DNA]</scope>
    <source>
        <strain evidence="9 10">CT2</strain>
    </source>
</reference>
<keyword evidence="4" id="KW-0040">ANK repeat</keyword>
<dbReference type="Gene3D" id="3.30.40.10">
    <property type="entry name" value="Zinc/RING finger domain, C3HC4 (zinc finger)"/>
    <property type="match status" value="2"/>
</dbReference>
<keyword evidence="10" id="KW-1185">Reference proteome</keyword>
<accession>A0A5N5QXM9</accession>
<feature type="region of interest" description="Disordered" evidence="6">
    <location>
        <begin position="385"/>
        <end position="413"/>
    </location>
</feature>
<evidence type="ECO:0000259" key="8">
    <source>
        <dbReference type="PROSITE" id="PS50178"/>
    </source>
</evidence>
<feature type="repeat" description="ANK" evidence="4">
    <location>
        <begin position="209"/>
        <end position="241"/>
    </location>
</feature>
<dbReference type="AlphaFoldDB" id="A0A5N5QXM9"/>
<dbReference type="OrthoDB" id="10057496at2759"/>
<protein>
    <submittedName>
        <fullName evidence="9">FYVE and coiled-coil domain-containing protein</fullName>
    </submittedName>
</protein>
<feature type="compositionally biased region" description="Polar residues" evidence="6">
    <location>
        <begin position="690"/>
        <end position="702"/>
    </location>
</feature>
<keyword evidence="1" id="KW-0479">Metal-binding</keyword>
<evidence type="ECO:0000256" key="4">
    <source>
        <dbReference type="PROSITE-ProRule" id="PRU00023"/>
    </source>
</evidence>
<evidence type="ECO:0000256" key="2">
    <source>
        <dbReference type="ARBA" id="ARBA00022771"/>
    </source>
</evidence>
<evidence type="ECO:0000256" key="3">
    <source>
        <dbReference type="ARBA" id="ARBA00022833"/>
    </source>
</evidence>